<name>D8LN55_ECTSI</name>
<organism evidence="2 3">
    <name type="scientific">Ectocarpus siliculosus</name>
    <name type="common">Brown alga</name>
    <name type="synonym">Conferva siliculosa</name>
    <dbReference type="NCBI Taxonomy" id="2880"/>
    <lineage>
        <taxon>Eukaryota</taxon>
        <taxon>Sar</taxon>
        <taxon>Stramenopiles</taxon>
        <taxon>Ochrophyta</taxon>
        <taxon>PX clade</taxon>
        <taxon>Phaeophyceae</taxon>
        <taxon>Ectocarpales</taxon>
        <taxon>Ectocarpaceae</taxon>
        <taxon>Ectocarpus</taxon>
    </lineage>
</organism>
<proteinExistence type="predicted"/>
<dbReference type="InParanoid" id="D8LN55"/>
<protein>
    <submittedName>
        <fullName evidence="2">Uncharacterized protein</fullName>
    </submittedName>
</protein>
<reference evidence="2 3" key="1">
    <citation type="journal article" date="2010" name="Nature">
        <title>The Ectocarpus genome and the independent evolution of multicellularity in brown algae.</title>
        <authorList>
            <person name="Cock J.M."/>
            <person name="Sterck L."/>
            <person name="Rouze P."/>
            <person name="Scornet D."/>
            <person name="Allen A.E."/>
            <person name="Amoutzias G."/>
            <person name="Anthouard V."/>
            <person name="Artiguenave F."/>
            <person name="Aury J.M."/>
            <person name="Badger J.H."/>
            <person name="Beszteri B."/>
            <person name="Billiau K."/>
            <person name="Bonnet E."/>
            <person name="Bothwell J.H."/>
            <person name="Bowler C."/>
            <person name="Boyen C."/>
            <person name="Brownlee C."/>
            <person name="Carrano C.J."/>
            <person name="Charrier B."/>
            <person name="Cho G.Y."/>
            <person name="Coelho S.M."/>
            <person name="Collen J."/>
            <person name="Corre E."/>
            <person name="Da Silva C."/>
            <person name="Delage L."/>
            <person name="Delaroque N."/>
            <person name="Dittami S.M."/>
            <person name="Doulbeau S."/>
            <person name="Elias M."/>
            <person name="Farnham G."/>
            <person name="Gachon C.M."/>
            <person name="Gschloessl B."/>
            <person name="Heesch S."/>
            <person name="Jabbari K."/>
            <person name="Jubin C."/>
            <person name="Kawai H."/>
            <person name="Kimura K."/>
            <person name="Kloareg B."/>
            <person name="Kupper F.C."/>
            <person name="Lang D."/>
            <person name="Le Bail A."/>
            <person name="Leblanc C."/>
            <person name="Lerouge P."/>
            <person name="Lohr M."/>
            <person name="Lopez P.J."/>
            <person name="Martens C."/>
            <person name="Maumus F."/>
            <person name="Michel G."/>
            <person name="Miranda-Saavedra D."/>
            <person name="Morales J."/>
            <person name="Moreau H."/>
            <person name="Motomura T."/>
            <person name="Nagasato C."/>
            <person name="Napoli C.A."/>
            <person name="Nelson D.R."/>
            <person name="Nyvall-Collen P."/>
            <person name="Peters A.F."/>
            <person name="Pommier C."/>
            <person name="Potin P."/>
            <person name="Poulain J."/>
            <person name="Quesneville H."/>
            <person name="Read B."/>
            <person name="Rensing S.A."/>
            <person name="Ritter A."/>
            <person name="Rousvoal S."/>
            <person name="Samanta M."/>
            <person name="Samson G."/>
            <person name="Schroeder D.C."/>
            <person name="Segurens B."/>
            <person name="Strittmatter M."/>
            <person name="Tonon T."/>
            <person name="Tregear J.W."/>
            <person name="Valentin K."/>
            <person name="von Dassow P."/>
            <person name="Yamagishi T."/>
            <person name="Van de Peer Y."/>
            <person name="Wincker P."/>
        </authorList>
    </citation>
    <scope>NUCLEOTIDE SEQUENCE [LARGE SCALE GENOMIC DNA]</scope>
    <source>
        <strain evidence="3">Ec32 / CCAP1310/4</strain>
    </source>
</reference>
<feature type="compositionally biased region" description="Basic and acidic residues" evidence="1">
    <location>
        <begin position="34"/>
        <end position="44"/>
    </location>
</feature>
<feature type="region of interest" description="Disordered" evidence="1">
    <location>
        <begin position="1"/>
        <end position="44"/>
    </location>
</feature>
<dbReference type="Gene3D" id="3.40.50.11340">
    <property type="match status" value="1"/>
</dbReference>
<dbReference type="OrthoDB" id="10311092at2759"/>
<feature type="region of interest" description="Disordered" evidence="1">
    <location>
        <begin position="435"/>
        <end position="460"/>
    </location>
</feature>
<evidence type="ECO:0000313" key="3">
    <source>
        <dbReference type="Proteomes" id="UP000002630"/>
    </source>
</evidence>
<dbReference type="EMBL" id="FN649728">
    <property type="protein sequence ID" value="CBN74818.1"/>
    <property type="molecule type" value="Genomic_DNA"/>
</dbReference>
<accession>D8LN55</accession>
<sequence length="460" mass="51476">MDAAGGDGPHLQTKQESAPLQSLRGRRARGGGEGGREQKEGRLYESENHARHLPEITVGTVGESFDVRENGASAGPQEQPLTEGTLATPPAWDSTLCMAHWGVPELQDEPDPNGYVVYVNGREQLGGNKFLVTDGIFMAKALGRTFVEYPVKDARVAKLEDASIGLGAYWDLSELCMYHRILDLTSFRNMMADGRIPPEAFTTIRSDTHEVLLRHATDEEHIVDMFKDSDKYQVIAMESTWKSGKEREALQFLRPNPFFVGIVRMLLEAQKDWETGEFVAVQWRTELANGDLTECYKEVKALVEEQRVALGYGTHQVLFNTDLYGKTSGTYKASAQAHGAAVLDLINDDYPQALHNELHHFFTEIDDSGVRAFVSGLAVASSQVMIGSSLNDPRTKDIPDAYRCEKPYSGYITLITEWREEILHKEPETVVRMFPFEYPPPSETEEELAPQPEPEPVREP</sequence>
<dbReference type="EMBL" id="FN648630">
    <property type="protein sequence ID" value="CBN74818.1"/>
    <property type="molecule type" value="Genomic_DNA"/>
</dbReference>
<dbReference type="AlphaFoldDB" id="D8LN55"/>
<evidence type="ECO:0000313" key="2">
    <source>
        <dbReference type="EMBL" id="CBN74818.1"/>
    </source>
</evidence>
<dbReference type="Proteomes" id="UP000002630">
    <property type="component" value="Linkage Group LG03"/>
</dbReference>
<gene>
    <name evidence="2" type="ORF">Esi_0043_0090</name>
</gene>
<keyword evidence="3" id="KW-1185">Reference proteome</keyword>
<evidence type="ECO:0000256" key="1">
    <source>
        <dbReference type="SAM" id="MobiDB-lite"/>
    </source>
</evidence>